<feature type="domain" description="Ketopantoate reductase C-terminal" evidence="1">
    <location>
        <begin position="2"/>
        <end position="86"/>
    </location>
</feature>
<dbReference type="Pfam" id="PF08546">
    <property type="entry name" value="ApbA_C"/>
    <property type="match status" value="1"/>
</dbReference>
<reference evidence="2" key="1">
    <citation type="journal article" date="2014" name="Front. Microbiol.">
        <title>High frequency of phylogenetically diverse reductive dehalogenase-homologous genes in deep subseafloor sedimentary metagenomes.</title>
        <authorList>
            <person name="Kawai M."/>
            <person name="Futagami T."/>
            <person name="Toyoda A."/>
            <person name="Takaki Y."/>
            <person name="Nishi S."/>
            <person name="Hori S."/>
            <person name="Arai W."/>
            <person name="Tsubouchi T."/>
            <person name="Morono Y."/>
            <person name="Uchiyama I."/>
            <person name="Ito T."/>
            <person name="Fujiyama A."/>
            <person name="Inagaki F."/>
            <person name="Takami H."/>
        </authorList>
    </citation>
    <scope>NUCLEOTIDE SEQUENCE</scope>
    <source>
        <strain evidence="2">Expedition CK06-06</strain>
    </source>
</reference>
<dbReference type="PANTHER" id="PTHR21708">
    <property type="entry name" value="PROBABLE 2-DEHYDROPANTOATE 2-REDUCTASE"/>
    <property type="match status" value="1"/>
</dbReference>
<dbReference type="InterPro" id="IPR013328">
    <property type="entry name" value="6PGD_dom2"/>
</dbReference>
<name>X1U1K9_9ZZZZ</name>
<dbReference type="InterPro" id="IPR051402">
    <property type="entry name" value="KPR-Related"/>
</dbReference>
<organism evidence="2">
    <name type="scientific">marine sediment metagenome</name>
    <dbReference type="NCBI Taxonomy" id="412755"/>
    <lineage>
        <taxon>unclassified sequences</taxon>
        <taxon>metagenomes</taxon>
        <taxon>ecological metagenomes</taxon>
    </lineage>
</organism>
<gene>
    <name evidence="2" type="ORF">S12H4_27441</name>
</gene>
<protein>
    <recommendedName>
        <fullName evidence="1">Ketopantoate reductase C-terminal domain-containing protein</fullName>
    </recommendedName>
</protein>
<dbReference type="GO" id="GO:0005737">
    <property type="term" value="C:cytoplasm"/>
    <property type="evidence" value="ECO:0007669"/>
    <property type="project" value="TreeGrafter"/>
</dbReference>
<dbReference type="Gene3D" id="1.10.1040.10">
    <property type="entry name" value="N-(1-d-carboxylethyl)-l-norvaline Dehydrogenase, domain 2"/>
    <property type="match status" value="1"/>
</dbReference>
<sequence length="92" mass="9575">FMASSVKEAIGVAKSDGIEVGKTVNDIINSVTVGQKGQKASMLVDIELGRLTEVDVISGGVVKVGEKNGVPTPINKTIVNIIHGIEEVNKCS</sequence>
<dbReference type="AlphaFoldDB" id="X1U1K9"/>
<evidence type="ECO:0000313" key="2">
    <source>
        <dbReference type="EMBL" id="GAI97481.1"/>
    </source>
</evidence>
<dbReference type="PANTHER" id="PTHR21708:SF26">
    <property type="entry name" value="2-DEHYDROPANTOATE 2-REDUCTASE"/>
    <property type="match status" value="1"/>
</dbReference>
<dbReference type="InterPro" id="IPR013752">
    <property type="entry name" value="KPA_reductase"/>
</dbReference>
<dbReference type="InterPro" id="IPR008927">
    <property type="entry name" value="6-PGluconate_DH-like_C_sf"/>
</dbReference>
<evidence type="ECO:0000259" key="1">
    <source>
        <dbReference type="Pfam" id="PF08546"/>
    </source>
</evidence>
<dbReference type="EMBL" id="BARW01015669">
    <property type="protein sequence ID" value="GAI97481.1"/>
    <property type="molecule type" value="Genomic_DNA"/>
</dbReference>
<proteinExistence type="predicted"/>
<accession>X1U1K9</accession>
<feature type="non-terminal residue" evidence="2">
    <location>
        <position position="1"/>
    </location>
</feature>
<comment type="caution">
    <text evidence="2">The sequence shown here is derived from an EMBL/GenBank/DDBJ whole genome shotgun (WGS) entry which is preliminary data.</text>
</comment>
<dbReference type="SUPFAM" id="SSF48179">
    <property type="entry name" value="6-phosphogluconate dehydrogenase C-terminal domain-like"/>
    <property type="match status" value="1"/>
</dbReference>